<name>A0A4P9WLK2_9FUNG</name>
<dbReference type="SUPFAM" id="SSF56112">
    <property type="entry name" value="Protein kinase-like (PK-like)"/>
    <property type="match status" value="1"/>
</dbReference>
<dbReference type="EMBL" id="KZ994069">
    <property type="protein sequence ID" value="RKO93921.1"/>
    <property type="molecule type" value="Genomic_DNA"/>
</dbReference>
<dbReference type="Pfam" id="PF07714">
    <property type="entry name" value="PK_Tyr_Ser-Thr"/>
    <property type="match status" value="1"/>
</dbReference>
<dbReference type="InterPro" id="IPR000719">
    <property type="entry name" value="Prot_kinase_dom"/>
</dbReference>
<dbReference type="InterPro" id="IPR026541">
    <property type="entry name" value="MRG_dom"/>
</dbReference>
<evidence type="ECO:0000259" key="1">
    <source>
        <dbReference type="PROSITE" id="PS50011"/>
    </source>
</evidence>
<dbReference type="InterPro" id="IPR001245">
    <property type="entry name" value="Ser-Thr/Tyr_kinase_cat_dom"/>
</dbReference>
<dbReference type="InterPro" id="IPR011009">
    <property type="entry name" value="Kinase-like_dom_sf"/>
</dbReference>
<evidence type="ECO:0000313" key="2">
    <source>
        <dbReference type="EMBL" id="RKO93921.1"/>
    </source>
</evidence>
<gene>
    <name evidence="2" type="ORF">BDK51DRAFT_30434</name>
</gene>
<dbReference type="Pfam" id="PF05712">
    <property type="entry name" value="MRG"/>
    <property type="match status" value="1"/>
</dbReference>
<dbReference type="GO" id="GO:0004674">
    <property type="term" value="F:protein serine/threonine kinase activity"/>
    <property type="evidence" value="ECO:0007669"/>
    <property type="project" value="TreeGrafter"/>
</dbReference>
<dbReference type="SMART" id="SM00220">
    <property type="entry name" value="S_TKc"/>
    <property type="match status" value="1"/>
</dbReference>
<dbReference type="GO" id="GO:0005524">
    <property type="term" value="F:ATP binding"/>
    <property type="evidence" value="ECO:0007669"/>
    <property type="project" value="InterPro"/>
</dbReference>
<dbReference type="InterPro" id="IPR051681">
    <property type="entry name" value="Ser/Thr_Kinases-Pseudokinases"/>
</dbReference>
<dbReference type="Proteomes" id="UP000269721">
    <property type="component" value="Unassembled WGS sequence"/>
</dbReference>
<dbReference type="InterPro" id="IPR038217">
    <property type="entry name" value="MRG_C_sf"/>
</dbReference>
<dbReference type="Gene3D" id="1.10.274.30">
    <property type="entry name" value="MRG domain"/>
    <property type="match status" value="1"/>
</dbReference>
<evidence type="ECO:0000313" key="3">
    <source>
        <dbReference type="Proteomes" id="UP000269721"/>
    </source>
</evidence>
<proteinExistence type="predicted"/>
<sequence>MPTYVNRIAASQNNRIRIRNVIFQSPTGRETLDEVVRTTLNLMRTRSGDIVLARSWVLQDWELSKRKLIGRGRYGQVVKGKLNDDADVAMYHFSFRLGARTINAFEEEVGLLYDLNSLPHVLPLLGARMVDSRPCLVFSLMPGGTLCRLLDSSTCITTAFAVRILAQIASGLRNMHSAGNLHGSLRCSSVFFERDNSWFSAIVASRNFVRYFLLGSRVVPPPHPTLEFSIPTPVSVHLPTLLSHTTMGQSAIGIIKNYLEQLMEFLVQNQTQFFDPASYGGRSRVVGLSAALPSPNIRSNFSSGSFVGI</sequence>
<protein>
    <submittedName>
        <fullName evidence="2">Kinase-like domain-containing protein</fullName>
    </submittedName>
</protein>
<dbReference type="OrthoDB" id="124855at2759"/>
<dbReference type="Gene3D" id="1.10.510.10">
    <property type="entry name" value="Transferase(Phosphotransferase) domain 1"/>
    <property type="match status" value="1"/>
</dbReference>
<keyword evidence="3" id="KW-1185">Reference proteome</keyword>
<keyword evidence="2" id="KW-0808">Transferase</keyword>
<keyword evidence="2" id="KW-0418">Kinase</keyword>
<dbReference type="PROSITE" id="PS50011">
    <property type="entry name" value="PROTEIN_KINASE_DOM"/>
    <property type="match status" value="1"/>
</dbReference>
<dbReference type="AlphaFoldDB" id="A0A4P9WLK2"/>
<reference evidence="3" key="1">
    <citation type="journal article" date="2018" name="Nat. Microbiol.">
        <title>Leveraging single-cell genomics to expand the fungal tree of life.</title>
        <authorList>
            <person name="Ahrendt S.R."/>
            <person name="Quandt C.A."/>
            <person name="Ciobanu D."/>
            <person name="Clum A."/>
            <person name="Salamov A."/>
            <person name="Andreopoulos B."/>
            <person name="Cheng J.F."/>
            <person name="Woyke T."/>
            <person name="Pelin A."/>
            <person name="Henrissat B."/>
            <person name="Reynolds N.K."/>
            <person name="Benny G.L."/>
            <person name="Smith M.E."/>
            <person name="James T.Y."/>
            <person name="Grigoriev I.V."/>
        </authorList>
    </citation>
    <scope>NUCLEOTIDE SEQUENCE [LARGE SCALE GENOMIC DNA]</scope>
</reference>
<dbReference type="PANTHER" id="PTHR44329">
    <property type="entry name" value="SERINE/THREONINE-PROTEIN KINASE TNNI3K-RELATED"/>
    <property type="match status" value="1"/>
</dbReference>
<feature type="domain" description="Protein kinase" evidence="1">
    <location>
        <begin position="63"/>
        <end position="309"/>
    </location>
</feature>
<accession>A0A4P9WLK2</accession>
<organism evidence="2 3">
    <name type="scientific">Blyttiomyces helicus</name>
    <dbReference type="NCBI Taxonomy" id="388810"/>
    <lineage>
        <taxon>Eukaryota</taxon>
        <taxon>Fungi</taxon>
        <taxon>Fungi incertae sedis</taxon>
        <taxon>Chytridiomycota</taxon>
        <taxon>Chytridiomycota incertae sedis</taxon>
        <taxon>Chytridiomycetes</taxon>
        <taxon>Chytridiomycetes incertae sedis</taxon>
        <taxon>Blyttiomyces</taxon>
    </lineage>
</organism>